<protein>
    <submittedName>
        <fullName evidence="2">DUF4335 domain-containing protein</fullName>
    </submittedName>
</protein>
<comment type="caution">
    <text evidence="2">The sequence shown here is derived from an EMBL/GenBank/DDBJ whole genome shotgun (WGS) entry which is preliminary data.</text>
</comment>
<dbReference type="AlphaFoldDB" id="A0A8K2A7T0"/>
<sequence length="247" mass="26208">MSTIQRQYSLPNCVLILEGLDDLENTSSDLARQSLSILTRCECHFANQPQSLIGGRDFFEALMKATHTCAQTWMSGIASKSASRKNKGDPTVQLHPQAGGQFCLQVPTQLLHEHTMTVGANTAAKDSDTSSDDPGWVTLNLSTVQLFDLMEAVDQVLTDTQTLPDLALKVHPLARREAHSGSGVGSKSASLALGTVTLAVAAAAFFWLPVPEVRRPPEDEPLPPPTTESAPEAPAGSPPASNAGNGN</sequence>
<keyword evidence="3" id="KW-1185">Reference proteome</keyword>
<dbReference type="EMBL" id="WVIC01000013">
    <property type="protein sequence ID" value="NCJ06519.1"/>
    <property type="molecule type" value="Genomic_DNA"/>
</dbReference>
<dbReference type="Proteomes" id="UP000607397">
    <property type="component" value="Unassembled WGS sequence"/>
</dbReference>
<evidence type="ECO:0000256" key="1">
    <source>
        <dbReference type="SAM" id="MobiDB-lite"/>
    </source>
</evidence>
<evidence type="ECO:0000313" key="2">
    <source>
        <dbReference type="EMBL" id="NCJ06519.1"/>
    </source>
</evidence>
<gene>
    <name evidence="2" type="ORF">GS597_08335</name>
</gene>
<feature type="compositionally biased region" description="Low complexity" evidence="1">
    <location>
        <begin position="227"/>
        <end position="247"/>
    </location>
</feature>
<evidence type="ECO:0000313" key="3">
    <source>
        <dbReference type="Proteomes" id="UP000607397"/>
    </source>
</evidence>
<reference evidence="2" key="1">
    <citation type="submission" date="2019-12" db="EMBL/GenBank/DDBJ databases">
        <title>High-Quality draft genome sequences of three cyanobacteria isolated from the limestone walls of the Old Cathedral of Coimbra.</title>
        <authorList>
            <person name="Tiago I."/>
            <person name="Soares F."/>
            <person name="Portugal A."/>
        </authorList>
    </citation>
    <scope>NUCLEOTIDE SEQUENCE [LARGE SCALE GENOMIC DNA]</scope>
    <source>
        <strain evidence="2">C</strain>
    </source>
</reference>
<dbReference type="InterPro" id="IPR025569">
    <property type="entry name" value="DUF4335"/>
</dbReference>
<accession>A0A8K2A7T0</accession>
<dbReference type="RefSeq" id="WP_161824996.1">
    <property type="nucleotide sequence ID" value="NZ_WVIC01000013.1"/>
</dbReference>
<organism evidence="2 3">
    <name type="scientific">Petrachloros mirabilis ULC683</name>
    <dbReference type="NCBI Taxonomy" id="2781853"/>
    <lineage>
        <taxon>Bacteria</taxon>
        <taxon>Bacillati</taxon>
        <taxon>Cyanobacteriota</taxon>
        <taxon>Cyanophyceae</taxon>
        <taxon>Synechococcales</taxon>
        <taxon>Petrachlorosaceae</taxon>
        <taxon>Petrachloros</taxon>
        <taxon>Petrachloros mirabilis</taxon>
    </lineage>
</organism>
<dbReference type="Pfam" id="PF14233">
    <property type="entry name" value="DUF4335"/>
    <property type="match status" value="1"/>
</dbReference>
<name>A0A8K2A7T0_9CYAN</name>
<proteinExistence type="predicted"/>
<feature type="region of interest" description="Disordered" evidence="1">
    <location>
        <begin position="211"/>
        <end position="247"/>
    </location>
</feature>